<organism evidence="9 10">
    <name type="scientific">Pseudomonas fluorescens</name>
    <dbReference type="NCBI Taxonomy" id="294"/>
    <lineage>
        <taxon>Bacteria</taxon>
        <taxon>Pseudomonadati</taxon>
        <taxon>Pseudomonadota</taxon>
        <taxon>Gammaproteobacteria</taxon>
        <taxon>Pseudomonadales</taxon>
        <taxon>Pseudomonadaceae</taxon>
        <taxon>Pseudomonas</taxon>
    </lineage>
</organism>
<evidence type="ECO:0000313" key="10">
    <source>
        <dbReference type="Proteomes" id="UP000385207"/>
    </source>
</evidence>
<feature type="transmembrane region" description="Helical" evidence="8">
    <location>
        <begin position="98"/>
        <end position="116"/>
    </location>
</feature>
<dbReference type="EMBL" id="CABVII010000005">
    <property type="protein sequence ID" value="VVO72995.1"/>
    <property type="molecule type" value="Genomic_DNA"/>
</dbReference>
<proteinExistence type="inferred from homology"/>
<sequence>MRRPDLPAKHAARFFRRTASSFFAGKSGRRTARSYSWSQLIDWSIFGSKTTYPLRPFHVQLREGSLSKGIALSVSASVLFAVMYYYTSLLSPLSGVEIFGWRMLLTLPCMTVFMVVSGEWKRVIALFQRLVGQPKLLAGMVLSATLLGLQLWLFMWAPLNGYSLDVSLGYFLLPLSMVLTGRFAYGERLSYLQKVAVFFASLGVLNELYQVGGFSWATLLVVIGYPLYFILRKRLATDNLGGLWMDMALMLPVALWFVQGGEQGFGVFEQHPWLSLLIPLLGVISASALVVYIIASRLLPFSLFGLLSYVEPVLLLGVALLLGESIKPGEWLTYIPIWLAVVVLVFEGFKHMVRNRRP</sequence>
<evidence type="ECO:0000256" key="1">
    <source>
        <dbReference type="ARBA" id="ARBA00004651"/>
    </source>
</evidence>
<gene>
    <name evidence="9" type="primary">rarD_1</name>
    <name evidence="9" type="ORF">PS862_01431</name>
</gene>
<keyword evidence="7 8" id="KW-0472">Membrane</keyword>
<evidence type="ECO:0000256" key="6">
    <source>
        <dbReference type="ARBA" id="ARBA00022989"/>
    </source>
</evidence>
<dbReference type="Proteomes" id="UP000385207">
    <property type="component" value="Unassembled WGS sequence"/>
</dbReference>
<evidence type="ECO:0000313" key="9">
    <source>
        <dbReference type="EMBL" id="VVO72995.1"/>
    </source>
</evidence>
<comment type="subcellular location">
    <subcellularLocation>
        <location evidence="1">Cell membrane</location>
        <topology evidence="1">Multi-pass membrane protein</topology>
    </subcellularLocation>
</comment>
<keyword evidence="3" id="KW-0813">Transport</keyword>
<dbReference type="InterPro" id="IPR037185">
    <property type="entry name" value="EmrE-like"/>
</dbReference>
<dbReference type="AlphaFoldDB" id="A0A5E7I9E3"/>
<evidence type="ECO:0000256" key="7">
    <source>
        <dbReference type="ARBA" id="ARBA00023136"/>
    </source>
</evidence>
<keyword evidence="6 8" id="KW-1133">Transmembrane helix</keyword>
<evidence type="ECO:0000256" key="5">
    <source>
        <dbReference type="ARBA" id="ARBA00022692"/>
    </source>
</evidence>
<protein>
    <submittedName>
        <fullName evidence="9">Protein RarD</fullName>
    </submittedName>
</protein>
<keyword evidence="4" id="KW-1003">Cell membrane</keyword>
<comment type="similarity">
    <text evidence="2">Belongs to the EamA transporter family.</text>
</comment>
<evidence type="ECO:0000256" key="2">
    <source>
        <dbReference type="ARBA" id="ARBA00007362"/>
    </source>
</evidence>
<evidence type="ECO:0000256" key="3">
    <source>
        <dbReference type="ARBA" id="ARBA00022448"/>
    </source>
</evidence>
<feature type="transmembrane region" description="Helical" evidence="8">
    <location>
        <begin position="214"/>
        <end position="231"/>
    </location>
</feature>
<dbReference type="NCBIfam" id="TIGR00688">
    <property type="entry name" value="rarD"/>
    <property type="match status" value="1"/>
</dbReference>
<feature type="transmembrane region" description="Helical" evidence="8">
    <location>
        <begin position="334"/>
        <end position="353"/>
    </location>
</feature>
<feature type="transmembrane region" description="Helical" evidence="8">
    <location>
        <begin position="136"/>
        <end position="155"/>
    </location>
</feature>
<feature type="transmembrane region" description="Helical" evidence="8">
    <location>
        <begin position="243"/>
        <end position="261"/>
    </location>
</feature>
<evidence type="ECO:0000256" key="8">
    <source>
        <dbReference type="SAM" id="Phobius"/>
    </source>
</evidence>
<keyword evidence="5 8" id="KW-0812">Transmembrane</keyword>
<feature type="transmembrane region" description="Helical" evidence="8">
    <location>
        <begin position="273"/>
        <end position="294"/>
    </location>
</feature>
<feature type="transmembrane region" description="Helical" evidence="8">
    <location>
        <begin position="69"/>
        <end position="86"/>
    </location>
</feature>
<feature type="transmembrane region" description="Helical" evidence="8">
    <location>
        <begin position="301"/>
        <end position="322"/>
    </location>
</feature>
<evidence type="ECO:0000256" key="4">
    <source>
        <dbReference type="ARBA" id="ARBA00022475"/>
    </source>
</evidence>
<dbReference type="SUPFAM" id="SSF103481">
    <property type="entry name" value="Multidrug resistance efflux transporter EmrE"/>
    <property type="match status" value="1"/>
</dbReference>
<dbReference type="GO" id="GO:0005886">
    <property type="term" value="C:plasma membrane"/>
    <property type="evidence" value="ECO:0007669"/>
    <property type="project" value="UniProtKB-SubCell"/>
</dbReference>
<reference evidence="9 10" key="1">
    <citation type="submission" date="2019-09" db="EMBL/GenBank/DDBJ databases">
        <authorList>
            <person name="Chandra G."/>
            <person name="Truman W A."/>
        </authorList>
    </citation>
    <scope>NUCLEOTIDE SEQUENCE [LARGE SCALE GENOMIC DNA]</scope>
    <source>
        <strain evidence="9">PS862</strain>
    </source>
</reference>
<accession>A0A5E7I9E3</accession>
<name>A0A5E7I9E3_PSEFL</name>
<dbReference type="InterPro" id="IPR004626">
    <property type="entry name" value="RarD"/>
</dbReference>